<dbReference type="InterPro" id="IPR036322">
    <property type="entry name" value="WD40_repeat_dom_sf"/>
</dbReference>
<dbReference type="AlphaFoldDB" id="A0AAV4QRJ5"/>
<reference evidence="1 2" key="1">
    <citation type="submission" date="2021-06" db="EMBL/GenBank/DDBJ databases">
        <title>Caerostris extrusa draft genome.</title>
        <authorList>
            <person name="Kono N."/>
            <person name="Arakawa K."/>
        </authorList>
    </citation>
    <scope>NUCLEOTIDE SEQUENCE [LARGE SCALE GENOMIC DNA]</scope>
</reference>
<dbReference type="InterPro" id="IPR015943">
    <property type="entry name" value="WD40/YVTN_repeat-like_dom_sf"/>
</dbReference>
<dbReference type="Proteomes" id="UP001054945">
    <property type="component" value="Unassembled WGS sequence"/>
</dbReference>
<dbReference type="PANTHER" id="PTHR47822:SF2">
    <property type="entry name" value="F-BOX AND WD-40 DOMAIN PROTEIN 7"/>
    <property type="match status" value="1"/>
</dbReference>
<dbReference type="SUPFAM" id="SSF50978">
    <property type="entry name" value="WD40 repeat-like"/>
    <property type="match status" value="1"/>
</dbReference>
<comment type="caution">
    <text evidence="1">The sequence shown here is derived from an EMBL/GenBank/DDBJ whole genome shotgun (WGS) entry which is preliminary data.</text>
</comment>
<dbReference type="Gene3D" id="2.130.10.10">
    <property type="entry name" value="YVTN repeat-like/Quinoprotein amine dehydrogenase"/>
    <property type="match status" value="1"/>
</dbReference>
<sequence>MDSHTDRVFSLYFHPTKYNELLSGGWDDTVQENPRTSYLRPEWHRILGRGKIHNSLVEEKKTASVCCKQFLPTESEPSHIAAEDHYVTGNKLVTKCYVTTYYYKHYVIATIFAVPVSSFVLYGNTILQSYSTPLHQMMKKCFLYCCRYSKDEETLLLGGSHKNMVRIIDINAKMTIASIKGLNGAVYFAKELPKTDHTTFTQNLCFCSRTAFSSLRRKKLRKSFSKESGWMDAVHRCIEIQKLVQ</sequence>
<evidence type="ECO:0000313" key="1">
    <source>
        <dbReference type="EMBL" id="GIY10721.1"/>
    </source>
</evidence>
<organism evidence="1 2">
    <name type="scientific">Caerostris extrusa</name>
    <name type="common">Bark spider</name>
    <name type="synonym">Caerostris bankana</name>
    <dbReference type="NCBI Taxonomy" id="172846"/>
    <lineage>
        <taxon>Eukaryota</taxon>
        <taxon>Metazoa</taxon>
        <taxon>Ecdysozoa</taxon>
        <taxon>Arthropoda</taxon>
        <taxon>Chelicerata</taxon>
        <taxon>Arachnida</taxon>
        <taxon>Araneae</taxon>
        <taxon>Araneomorphae</taxon>
        <taxon>Entelegynae</taxon>
        <taxon>Araneoidea</taxon>
        <taxon>Araneidae</taxon>
        <taxon>Caerostris</taxon>
    </lineage>
</organism>
<keyword evidence="2" id="KW-1185">Reference proteome</keyword>
<gene>
    <name evidence="1" type="primary">AVEN_135662_1</name>
    <name evidence="1" type="ORF">CEXT_640161</name>
</gene>
<protein>
    <submittedName>
        <fullName evidence="1">WD_REPEATS_REGION domain-containing protein</fullName>
    </submittedName>
</protein>
<proteinExistence type="predicted"/>
<dbReference type="EMBL" id="BPLR01006558">
    <property type="protein sequence ID" value="GIY10721.1"/>
    <property type="molecule type" value="Genomic_DNA"/>
</dbReference>
<evidence type="ECO:0000313" key="2">
    <source>
        <dbReference type="Proteomes" id="UP001054945"/>
    </source>
</evidence>
<name>A0AAV4QRJ5_CAEEX</name>
<dbReference type="PANTHER" id="PTHR47822">
    <property type="entry name" value="CARBOHYDRATE BINDING DOMAIN CONTAINING PROTEIN"/>
    <property type="match status" value="1"/>
</dbReference>
<accession>A0AAV4QRJ5</accession>